<evidence type="ECO:0000313" key="1">
    <source>
        <dbReference type="EMBL" id="KAJ8667373.1"/>
    </source>
</evidence>
<accession>A0ACC2N8E0</accession>
<reference evidence="1" key="1">
    <citation type="submission" date="2023-04" db="EMBL/GenBank/DDBJ databases">
        <title>A chromosome-level genome assembly of the parasitoid wasp Eretmocerus hayati.</title>
        <authorList>
            <person name="Zhong Y."/>
            <person name="Liu S."/>
            <person name="Liu Y."/>
        </authorList>
    </citation>
    <scope>NUCLEOTIDE SEQUENCE</scope>
    <source>
        <strain evidence="1">ZJU_SS_LIU_2023</strain>
    </source>
</reference>
<sequence length="103" mass="11913">MLIRPVLTYACTVWGGASKSSLKKLQVIQNKTLRNIVDAPMYTKNSLIHKELKIESLTDYIKVTAKNFYDSTAESDHELIKNLGSYAYDPRDKYPRPNYFLHE</sequence>
<proteinExistence type="predicted"/>
<name>A0ACC2N8E0_9HYME</name>
<evidence type="ECO:0000313" key="2">
    <source>
        <dbReference type="Proteomes" id="UP001239111"/>
    </source>
</evidence>
<protein>
    <submittedName>
        <fullName evidence="1">Uncharacterized protein</fullName>
    </submittedName>
</protein>
<dbReference type="Proteomes" id="UP001239111">
    <property type="component" value="Chromosome 4"/>
</dbReference>
<keyword evidence="2" id="KW-1185">Reference proteome</keyword>
<gene>
    <name evidence="1" type="ORF">QAD02_009035</name>
</gene>
<dbReference type="EMBL" id="CM056744">
    <property type="protein sequence ID" value="KAJ8667373.1"/>
    <property type="molecule type" value="Genomic_DNA"/>
</dbReference>
<comment type="caution">
    <text evidence="1">The sequence shown here is derived from an EMBL/GenBank/DDBJ whole genome shotgun (WGS) entry which is preliminary data.</text>
</comment>
<organism evidence="1 2">
    <name type="scientific">Eretmocerus hayati</name>
    <dbReference type="NCBI Taxonomy" id="131215"/>
    <lineage>
        <taxon>Eukaryota</taxon>
        <taxon>Metazoa</taxon>
        <taxon>Ecdysozoa</taxon>
        <taxon>Arthropoda</taxon>
        <taxon>Hexapoda</taxon>
        <taxon>Insecta</taxon>
        <taxon>Pterygota</taxon>
        <taxon>Neoptera</taxon>
        <taxon>Endopterygota</taxon>
        <taxon>Hymenoptera</taxon>
        <taxon>Apocrita</taxon>
        <taxon>Proctotrupomorpha</taxon>
        <taxon>Chalcidoidea</taxon>
        <taxon>Aphelinidae</taxon>
        <taxon>Aphelininae</taxon>
        <taxon>Eretmocerus</taxon>
    </lineage>
</organism>